<dbReference type="OrthoDB" id="2631350at2759"/>
<proteinExistence type="predicted"/>
<dbReference type="AlphaFoldDB" id="A0A409VQE7"/>
<dbReference type="STRING" id="181874.A0A409VQE7"/>
<dbReference type="EMBL" id="NHTK01006007">
    <property type="protein sequence ID" value="PPQ68467.1"/>
    <property type="molecule type" value="Genomic_DNA"/>
</dbReference>
<accession>A0A409VQE7</accession>
<organism evidence="1 2">
    <name type="scientific">Panaeolus cyanescens</name>
    <dbReference type="NCBI Taxonomy" id="181874"/>
    <lineage>
        <taxon>Eukaryota</taxon>
        <taxon>Fungi</taxon>
        <taxon>Dikarya</taxon>
        <taxon>Basidiomycota</taxon>
        <taxon>Agaricomycotina</taxon>
        <taxon>Agaricomycetes</taxon>
        <taxon>Agaricomycetidae</taxon>
        <taxon>Agaricales</taxon>
        <taxon>Agaricineae</taxon>
        <taxon>Galeropsidaceae</taxon>
        <taxon>Panaeolus</taxon>
    </lineage>
</organism>
<gene>
    <name evidence="1" type="ORF">CVT24_005564</name>
</gene>
<sequence>MTENHDIVVSTSTPVSSSNLSPLPFFSNPDILEEICEHLAYPDLPYDDDEYRPFLQTFDIDIRTSRQSLRDAALTCKAFLKPALDRLWRSLDTLFPLLKTLPVFVLSDTTYVIRGKMEEKDWERFDFYAPRVRKFKYTRDSEQLDIAMHVYFRLAQLRPNPLLPALQHLVCPSVKQKDYLVPGIFLFLGPAIQTIELRGISSIEDKLTGTVLHTLFAENARVGTLVLNGHGLSNDTITLATKFQHLHTLEIRGIHPKMDINVIREVAALPWLTDLKIDLEGPGITADTFAGHHDMGLRDLKKLRVSGSLDTIKAFLSCVSSTELVNLKIAMINPQNGPLKQHLLETLLSNITQYWKDSLAKVAIVQQRANERDSPLLEIEPYTLLPLTQASGLRYLKFEGFTLELTDEDLYSYLEGWPQLKKLALPPAPAANANYRPETPTLASLHRIAFLCPRLQFLCMPLSIERVEVPQGPNPWSPHGLRTLIIAGGGEVNMEDPTPPAPVLVIQPPQPNAAGPQPAQAQPGFALGFNPVQPGNPPLPVPVVGGGGGNHANGQAAAPLPNGGVGAAPGANLLFAQAAVMPAPPPPLGAPNVGNTRSQWDLQDLLNVARHIDKAFPSVKWIEGSDSRNRDRWRQVRDVVRMYQELRGDAVLQERFTRDASKDD</sequence>
<evidence type="ECO:0000313" key="1">
    <source>
        <dbReference type="EMBL" id="PPQ68467.1"/>
    </source>
</evidence>
<name>A0A409VQE7_9AGAR</name>
<evidence type="ECO:0000313" key="2">
    <source>
        <dbReference type="Proteomes" id="UP000284842"/>
    </source>
</evidence>
<protein>
    <recommendedName>
        <fullName evidence="3">F-box domain-containing protein</fullName>
    </recommendedName>
</protein>
<dbReference type="InterPro" id="IPR032675">
    <property type="entry name" value="LRR_dom_sf"/>
</dbReference>
<evidence type="ECO:0008006" key="3">
    <source>
        <dbReference type="Google" id="ProtNLM"/>
    </source>
</evidence>
<dbReference type="SUPFAM" id="SSF52047">
    <property type="entry name" value="RNI-like"/>
    <property type="match status" value="1"/>
</dbReference>
<dbReference type="InParanoid" id="A0A409VQE7"/>
<dbReference type="Proteomes" id="UP000284842">
    <property type="component" value="Unassembled WGS sequence"/>
</dbReference>
<dbReference type="Gene3D" id="3.80.10.10">
    <property type="entry name" value="Ribonuclease Inhibitor"/>
    <property type="match status" value="1"/>
</dbReference>
<comment type="caution">
    <text evidence="1">The sequence shown here is derived from an EMBL/GenBank/DDBJ whole genome shotgun (WGS) entry which is preliminary data.</text>
</comment>
<reference evidence="1 2" key="1">
    <citation type="journal article" date="2018" name="Evol. Lett.">
        <title>Horizontal gene cluster transfer increased hallucinogenic mushroom diversity.</title>
        <authorList>
            <person name="Reynolds H.T."/>
            <person name="Vijayakumar V."/>
            <person name="Gluck-Thaler E."/>
            <person name="Korotkin H.B."/>
            <person name="Matheny P.B."/>
            <person name="Slot J.C."/>
        </authorList>
    </citation>
    <scope>NUCLEOTIDE SEQUENCE [LARGE SCALE GENOMIC DNA]</scope>
    <source>
        <strain evidence="1 2">2629</strain>
    </source>
</reference>
<keyword evidence="2" id="KW-1185">Reference proteome</keyword>